<evidence type="ECO:0000256" key="1">
    <source>
        <dbReference type="SAM" id="MobiDB-lite"/>
    </source>
</evidence>
<feature type="region of interest" description="Disordered" evidence="1">
    <location>
        <begin position="1"/>
        <end position="59"/>
    </location>
</feature>
<feature type="compositionally biased region" description="Low complexity" evidence="1">
    <location>
        <begin position="521"/>
        <end position="538"/>
    </location>
</feature>
<keyword evidence="4" id="KW-1185">Reference proteome</keyword>
<evidence type="ECO:0000313" key="4">
    <source>
        <dbReference type="Proteomes" id="UP001530293"/>
    </source>
</evidence>
<feature type="transmembrane region" description="Helical" evidence="2">
    <location>
        <begin position="613"/>
        <end position="633"/>
    </location>
</feature>
<evidence type="ECO:0008006" key="5">
    <source>
        <dbReference type="Google" id="ProtNLM"/>
    </source>
</evidence>
<feature type="compositionally biased region" description="Polar residues" evidence="1">
    <location>
        <begin position="566"/>
        <end position="588"/>
    </location>
</feature>
<dbReference type="EMBL" id="JALLBG020000272">
    <property type="protein sequence ID" value="KAL3757159.1"/>
    <property type="molecule type" value="Genomic_DNA"/>
</dbReference>
<evidence type="ECO:0000256" key="2">
    <source>
        <dbReference type="SAM" id="Phobius"/>
    </source>
</evidence>
<dbReference type="PANTHER" id="PTHR43596:SF1">
    <property type="entry name" value="ADP,ATP CARRIER PROTEIN"/>
    <property type="match status" value="1"/>
</dbReference>
<proteinExistence type="predicted"/>
<comment type="caution">
    <text evidence="3">The sequence shown here is derived from an EMBL/GenBank/DDBJ whole genome shotgun (WGS) entry which is preliminary data.</text>
</comment>
<feature type="transmembrane region" description="Helical" evidence="2">
    <location>
        <begin position="653"/>
        <end position="680"/>
    </location>
</feature>
<dbReference type="AlphaFoldDB" id="A0ABD3LZH0"/>
<feature type="region of interest" description="Disordered" evidence="1">
    <location>
        <begin position="495"/>
        <end position="591"/>
    </location>
</feature>
<protein>
    <recommendedName>
        <fullName evidence="5">ADP,ATP carrier protein</fullName>
    </recommendedName>
</protein>
<keyword evidence="2" id="KW-0472">Membrane</keyword>
<accession>A0ABD3LZH0</accession>
<feature type="compositionally biased region" description="Low complexity" evidence="1">
    <location>
        <begin position="139"/>
        <end position="148"/>
    </location>
</feature>
<feature type="region of interest" description="Disordered" evidence="1">
    <location>
        <begin position="77"/>
        <end position="148"/>
    </location>
</feature>
<feature type="compositionally biased region" description="Basic and acidic residues" evidence="1">
    <location>
        <begin position="121"/>
        <end position="132"/>
    </location>
</feature>
<feature type="compositionally biased region" description="Polar residues" evidence="1">
    <location>
        <begin position="500"/>
        <end position="514"/>
    </location>
</feature>
<feature type="transmembrane region" description="Helical" evidence="2">
    <location>
        <begin position="188"/>
        <end position="205"/>
    </location>
</feature>
<evidence type="ECO:0000313" key="3">
    <source>
        <dbReference type="EMBL" id="KAL3757159.1"/>
    </source>
</evidence>
<keyword evidence="2" id="KW-0812">Transmembrane</keyword>
<dbReference type="Proteomes" id="UP001530293">
    <property type="component" value="Unassembled WGS sequence"/>
</dbReference>
<dbReference type="PANTHER" id="PTHR43596">
    <property type="entry name" value="ADP,ATP CARRIER PROTEIN"/>
    <property type="match status" value="1"/>
</dbReference>
<feature type="transmembrane region" description="Helical" evidence="2">
    <location>
        <begin position="211"/>
        <end position="243"/>
    </location>
</feature>
<name>A0ABD3LZH0_9STRA</name>
<feature type="transmembrane region" description="Helical" evidence="2">
    <location>
        <begin position="264"/>
        <end position="285"/>
    </location>
</feature>
<gene>
    <name evidence="3" type="ORF">ACHAWU_004591</name>
</gene>
<organism evidence="3 4">
    <name type="scientific">Discostella pseudostelligera</name>
    <dbReference type="NCBI Taxonomy" id="259834"/>
    <lineage>
        <taxon>Eukaryota</taxon>
        <taxon>Sar</taxon>
        <taxon>Stramenopiles</taxon>
        <taxon>Ochrophyta</taxon>
        <taxon>Bacillariophyta</taxon>
        <taxon>Coscinodiscophyceae</taxon>
        <taxon>Thalassiosirophycidae</taxon>
        <taxon>Stephanodiscales</taxon>
        <taxon>Stephanodiscaceae</taxon>
        <taxon>Discostella</taxon>
    </lineage>
</organism>
<keyword evidence="2" id="KW-1133">Transmembrane helix</keyword>
<sequence>MYTSSSMGALLPPTTFDRSYSSSEDLLDEDNKNNNNDNGGGNSSRRSSMDTCPASRAAAAMRELECSNLRKISELGEWKDDDDEEGEGTMGDIARQETFRTGHVSHQQRRWEEEDEDENDSDSRRTTGRDGDCTPLPPRTAAHPTTTTTTTIPSIYTYTPYSLSGKILTYISCRFVPTHHQHTHGGSALAGFLALLLVTCANYMLGPMRDAAALAVGVSHIPALTLASTVLALGSSVPVGWLFEAPDPRRRRVWKRMGLTRGETQGTSLALFYRVFAFLLLSYALGFKLVDQFGKRGGSGGGEVGVEEEDADESAIAVVGTFFLRIGLGMGIPVIKMISSAEGFARDILGFHQLAPSSTLSMSIQSALELYSGESIPSLFLHACRSLVNKFGEVIYIMFFLVVHLMKLHSLSLIWGVTMEAMEYEENAEKQRASLEERRLGYNTNWGNSVSNGAQPSTKPSKSAQRLKRLGFVGFGGTLGGIIGSCDSLASLASSEDLPGQSTVDSSMRKSASMGSMKRVASGSLSSGNLANLAAQQEQQERNRRTTISEGGGSGIGGMTRAKSIASLSTASEDKATTATSTPVSANPQPLIDDNSFKQRLLRGITTILRSRLLMAIFTYNALYASTSVLLSFQRAELVANRSSSASSAVSNTAFLAKINTASSVAVFALQASGLGAYIATFCGQHGALALMPIIRLCGVALLGWWHLMSNGKPPDLIMFLVIDEFTKVINFAIAKPVRENLWRGLSAEARYEAKPIVDTLANRWGGGSAAFLVSFINGITDLTGLGVVNEHNGERSIFGFPPVLLLCMILTAWWTAVSADIGNIRHKIDLELKKQQ</sequence>
<feature type="transmembrane region" description="Helical" evidence="2">
    <location>
        <begin position="687"/>
        <end position="708"/>
    </location>
</feature>
<feature type="transmembrane region" description="Helical" evidence="2">
    <location>
        <begin position="395"/>
        <end position="417"/>
    </location>
</feature>
<reference evidence="3 4" key="1">
    <citation type="submission" date="2024-10" db="EMBL/GenBank/DDBJ databases">
        <title>Updated reference genomes for cyclostephanoid diatoms.</title>
        <authorList>
            <person name="Roberts W.R."/>
            <person name="Alverson A.J."/>
        </authorList>
    </citation>
    <scope>NUCLEOTIDE SEQUENCE [LARGE SCALE GENOMIC DNA]</scope>
    <source>
        <strain evidence="3 4">AJA232-27</strain>
    </source>
</reference>
<feature type="transmembrane region" description="Helical" evidence="2">
    <location>
        <begin position="798"/>
        <end position="818"/>
    </location>
</feature>